<evidence type="ECO:0000256" key="2">
    <source>
        <dbReference type="ARBA" id="ARBA00022679"/>
    </source>
</evidence>
<dbReference type="GO" id="GO:0016301">
    <property type="term" value="F:kinase activity"/>
    <property type="evidence" value="ECO:0007669"/>
    <property type="project" value="UniProtKB-KW"/>
</dbReference>
<dbReference type="PROSITE" id="PS00583">
    <property type="entry name" value="PFKB_KINASES_1"/>
    <property type="match status" value="1"/>
</dbReference>
<evidence type="ECO:0000259" key="4">
    <source>
        <dbReference type="Pfam" id="PF00294"/>
    </source>
</evidence>
<proteinExistence type="inferred from homology"/>
<dbReference type="InterPro" id="IPR029056">
    <property type="entry name" value="Ribokinase-like"/>
</dbReference>
<organism evidence="5">
    <name type="scientific">Prevotella sp. GTC17253</name>
    <dbReference type="NCBI Taxonomy" id="3236793"/>
    <lineage>
        <taxon>Bacteria</taxon>
        <taxon>Pseudomonadati</taxon>
        <taxon>Bacteroidota</taxon>
        <taxon>Bacteroidia</taxon>
        <taxon>Bacteroidales</taxon>
        <taxon>Prevotellaceae</taxon>
        <taxon>Prevotella</taxon>
    </lineage>
</organism>
<evidence type="ECO:0000256" key="1">
    <source>
        <dbReference type="ARBA" id="ARBA00010688"/>
    </source>
</evidence>
<keyword evidence="2" id="KW-0808">Transferase</keyword>
<evidence type="ECO:0000313" key="5">
    <source>
        <dbReference type="EMBL" id="BFO71089.1"/>
    </source>
</evidence>
<keyword evidence="3 5" id="KW-0418">Kinase</keyword>
<dbReference type="InterPro" id="IPR050306">
    <property type="entry name" value="PfkB_Carbo_kinase"/>
</dbReference>
<dbReference type="CDD" id="cd01167">
    <property type="entry name" value="bac_FRK"/>
    <property type="match status" value="1"/>
</dbReference>
<dbReference type="SUPFAM" id="SSF53613">
    <property type="entry name" value="Ribokinase-like"/>
    <property type="match status" value="1"/>
</dbReference>
<sequence length="295" mass="32247">MIMTNQEQKRYVVGLGEALFDCLPDGSKLGGAPANFAYHVSQFGFPAMAISALGNDILGDQAKTEFDEKHLNYIMPTVAYPTGTVQVELDDEGVPTYEIKTGVAWDNIPFTLEIEAVARNARAVCFGSLAQRGPVSCDTIQKFLAATPHDCLKVFDINLRQNFYTKEIICQSLKSCDILKINDEELVTIGRLFGYPGLDIENKCWLIMGKYNLKMLVLTCGVNGSYVFAPGKKSFVETPKVDVADTVGAGDSFTGSFTAAILEGKSIEEAHRRAVKVSAYVCTQKGAMPKIKIED</sequence>
<dbReference type="Pfam" id="PF00294">
    <property type="entry name" value="PfkB"/>
    <property type="match status" value="1"/>
</dbReference>
<dbReference type="InterPro" id="IPR011611">
    <property type="entry name" value="PfkB_dom"/>
</dbReference>
<dbReference type="Gene3D" id="3.40.1190.20">
    <property type="match status" value="1"/>
</dbReference>
<comment type="similarity">
    <text evidence="1">Belongs to the carbohydrate kinase PfkB family.</text>
</comment>
<accession>A0AB33IV56</accession>
<dbReference type="PANTHER" id="PTHR43085:SF57">
    <property type="entry name" value="CARBOHYDRATE KINASE PFKB DOMAIN-CONTAINING PROTEIN"/>
    <property type="match status" value="1"/>
</dbReference>
<protein>
    <submittedName>
        <fullName evidence="5">Carbohydrate kinase</fullName>
    </submittedName>
</protein>
<evidence type="ECO:0000256" key="3">
    <source>
        <dbReference type="ARBA" id="ARBA00022777"/>
    </source>
</evidence>
<gene>
    <name evidence="5" type="ORF">GTC17253_10550</name>
</gene>
<feature type="domain" description="Carbohydrate kinase PfkB" evidence="4">
    <location>
        <begin position="28"/>
        <end position="289"/>
    </location>
</feature>
<reference evidence="5" key="1">
    <citation type="submission" date="2024-07" db="EMBL/GenBank/DDBJ databases">
        <title>Complete genome sequence of Prevotella sp. YM-2024 GTC17253.</title>
        <authorList>
            <person name="Hayashi M."/>
            <person name="Muto Y."/>
            <person name="Tanaka K."/>
            <person name="Niwa H."/>
        </authorList>
    </citation>
    <scope>NUCLEOTIDE SEQUENCE</scope>
    <source>
        <strain evidence="5">GTC17253</strain>
    </source>
</reference>
<dbReference type="InterPro" id="IPR002173">
    <property type="entry name" value="Carboh/pur_kinase_PfkB_CS"/>
</dbReference>
<dbReference type="EMBL" id="AP035785">
    <property type="protein sequence ID" value="BFO71089.1"/>
    <property type="molecule type" value="Genomic_DNA"/>
</dbReference>
<dbReference type="PANTHER" id="PTHR43085">
    <property type="entry name" value="HEXOKINASE FAMILY MEMBER"/>
    <property type="match status" value="1"/>
</dbReference>
<dbReference type="AlphaFoldDB" id="A0AB33IV56"/>
<name>A0AB33IV56_9BACT</name>